<name>A0A1T5B2G8_9FIRM</name>
<dbReference type="Pfam" id="PF04389">
    <property type="entry name" value="Peptidase_M28"/>
    <property type="match status" value="1"/>
</dbReference>
<feature type="signal peptide" evidence="1">
    <location>
        <begin position="1"/>
        <end position="23"/>
    </location>
</feature>
<dbReference type="InterPro" id="IPR012854">
    <property type="entry name" value="Cu_amine_oxidase-like_N"/>
</dbReference>
<dbReference type="GO" id="GO:0006508">
    <property type="term" value="P:proteolysis"/>
    <property type="evidence" value="ECO:0007669"/>
    <property type="project" value="InterPro"/>
</dbReference>
<evidence type="ECO:0000256" key="1">
    <source>
        <dbReference type="SAM" id="SignalP"/>
    </source>
</evidence>
<dbReference type="InterPro" id="IPR045175">
    <property type="entry name" value="M28_fam"/>
</dbReference>
<protein>
    <submittedName>
        <fullName evidence="4">Copper amine oxidase N-terminal domain-containing protein</fullName>
    </submittedName>
</protein>
<dbReference type="Pfam" id="PF07833">
    <property type="entry name" value="Cu_amine_oxidN1"/>
    <property type="match status" value="1"/>
</dbReference>
<keyword evidence="5" id="KW-1185">Reference proteome</keyword>
<dbReference type="RefSeq" id="WP_079589278.1">
    <property type="nucleotide sequence ID" value="NZ_FUYN01000002.1"/>
</dbReference>
<reference evidence="5" key="1">
    <citation type="submission" date="2017-02" db="EMBL/GenBank/DDBJ databases">
        <authorList>
            <person name="Varghese N."/>
            <person name="Submissions S."/>
        </authorList>
    </citation>
    <scope>NUCLEOTIDE SEQUENCE [LARGE SCALE GENOMIC DNA]</scope>
    <source>
        <strain evidence="5">ATCC 35199</strain>
    </source>
</reference>
<feature type="domain" description="Copper amine oxidase-like N-terminal" evidence="3">
    <location>
        <begin position="332"/>
        <end position="388"/>
    </location>
</feature>
<proteinExistence type="predicted"/>
<evidence type="ECO:0000313" key="5">
    <source>
        <dbReference type="Proteomes" id="UP000243406"/>
    </source>
</evidence>
<evidence type="ECO:0000259" key="2">
    <source>
        <dbReference type="Pfam" id="PF04389"/>
    </source>
</evidence>
<evidence type="ECO:0000313" key="4">
    <source>
        <dbReference type="EMBL" id="SKB41438.1"/>
    </source>
</evidence>
<organism evidence="4 5">
    <name type="scientific">Acetoanaerobium noterae</name>
    <dbReference type="NCBI Taxonomy" id="745369"/>
    <lineage>
        <taxon>Bacteria</taxon>
        <taxon>Bacillati</taxon>
        <taxon>Bacillota</taxon>
        <taxon>Clostridia</taxon>
        <taxon>Peptostreptococcales</taxon>
        <taxon>Filifactoraceae</taxon>
        <taxon>Acetoanaerobium</taxon>
    </lineage>
</organism>
<feature type="chain" id="PRO_5012866062" evidence="1">
    <location>
        <begin position="24"/>
        <end position="448"/>
    </location>
</feature>
<feature type="domain" description="Peptidase M28" evidence="2">
    <location>
        <begin position="96"/>
        <end position="313"/>
    </location>
</feature>
<gene>
    <name evidence="4" type="ORF">SAMN02745120_1395</name>
</gene>
<dbReference type="OrthoDB" id="9762302at2"/>
<dbReference type="Proteomes" id="UP000243406">
    <property type="component" value="Unassembled WGS sequence"/>
</dbReference>
<dbReference type="AlphaFoldDB" id="A0A1T5B2G8"/>
<dbReference type="Gene3D" id="3.40.630.10">
    <property type="entry name" value="Zn peptidases"/>
    <property type="match status" value="1"/>
</dbReference>
<accession>A0A1T5B2G8</accession>
<dbReference type="GO" id="GO:0008235">
    <property type="term" value="F:metalloexopeptidase activity"/>
    <property type="evidence" value="ECO:0007669"/>
    <property type="project" value="InterPro"/>
</dbReference>
<keyword evidence="1" id="KW-0732">Signal</keyword>
<evidence type="ECO:0000259" key="3">
    <source>
        <dbReference type="Pfam" id="PF07833"/>
    </source>
</evidence>
<dbReference type="PANTHER" id="PTHR12147">
    <property type="entry name" value="METALLOPEPTIDASE M28 FAMILY MEMBER"/>
    <property type="match status" value="1"/>
</dbReference>
<sequence>MMKKVSAFALASLIIVTPIFSNALTKDPDAGELAYKHVVELSDEIGDRTQATNGEYDAKDYIEDVFMDLGYDTKLQSFEIQRTKDDKPYDTVTSYNVIAVKPGESKREIIIGAHYDSKNNTGKGADDNASGVAVMLETAEKISDLKTPYTVRFIAFGAEESFKNSDNVKNGGLNGSSYYAENMTQAEVNNTVAMINLDSLLAGDFMYVYGDLGKKGFVREQALAIAKELGLDLETNPGHNKDYPAGTTGDWSDHAPFVERGIPYGYFEATNWHLGDMDGYTQTEKHGEIWHTENDNLDFLEREFPGRVEERLMTFSNTLTELVLNFNPAEYNSVKIKIDKDEIKNNGKPEKAAKKPFIKEGRALVSLDVIEKAMKLEVSVSNNEKELTLSKNGKTVVFDLDTEKTYDKDSKAVITEDGDIFVAVNEIAKVLNGNVKWDAKDKSVEIVY</sequence>
<dbReference type="SUPFAM" id="SSF53187">
    <property type="entry name" value="Zn-dependent exopeptidases"/>
    <property type="match status" value="1"/>
</dbReference>
<dbReference type="InterPro" id="IPR007484">
    <property type="entry name" value="Peptidase_M28"/>
</dbReference>
<dbReference type="PANTHER" id="PTHR12147:SF26">
    <property type="entry name" value="PEPTIDASE M28 DOMAIN-CONTAINING PROTEIN"/>
    <property type="match status" value="1"/>
</dbReference>
<dbReference type="EMBL" id="FUYN01000002">
    <property type="protein sequence ID" value="SKB41438.1"/>
    <property type="molecule type" value="Genomic_DNA"/>
</dbReference>